<evidence type="ECO:0000256" key="4">
    <source>
        <dbReference type="ARBA" id="ARBA00022679"/>
    </source>
</evidence>
<feature type="transmembrane region" description="Helical" evidence="9">
    <location>
        <begin position="445"/>
        <end position="464"/>
    </location>
</feature>
<dbReference type="InterPro" id="IPR050297">
    <property type="entry name" value="LipidA_mod_glycosyltrf_83"/>
</dbReference>
<reference evidence="10 11" key="1">
    <citation type="submission" date="2022-06" db="EMBL/GenBank/DDBJ databases">
        <title>Genomic Encyclopedia of Archaeal and Bacterial Type Strains, Phase II (KMG-II): from individual species to whole genera.</title>
        <authorList>
            <person name="Goeker M."/>
        </authorList>
    </citation>
    <scope>NUCLEOTIDE SEQUENCE [LARGE SCALE GENOMIC DNA]</scope>
    <source>
        <strain evidence="10 11">DSM 40477</strain>
    </source>
</reference>
<keyword evidence="5 9" id="KW-0812">Transmembrane</keyword>
<keyword evidence="2" id="KW-1003">Cell membrane</keyword>
<evidence type="ECO:0000256" key="9">
    <source>
        <dbReference type="SAM" id="Phobius"/>
    </source>
</evidence>
<feature type="compositionally biased region" description="Low complexity" evidence="8">
    <location>
        <begin position="1"/>
        <end position="28"/>
    </location>
</feature>
<keyword evidence="3" id="KW-0328">Glycosyltransferase</keyword>
<feature type="compositionally biased region" description="Basic and acidic residues" evidence="8">
    <location>
        <begin position="509"/>
        <end position="520"/>
    </location>
</feature>
<feature type="transmembrane region" description="Helical" evidence="9">
    <location>
        <begin position="106"/>
        <end position="128"/>
    </location>
</feature>
<dbReference type="Proteomes" id="UP001205311">
    <property type="component" value="Unassembled WGS sequence"/>
</dbReference>
<feature type="transmembrane region" description="Helical" evidence="9">
    <location>
        <begin position="157"/>
        <end position="177"/>
    </location>
</feature>
<evidence type="ECO:0000313" key="10">
    <source>
        <dbReference type="EMBL" id="MCP2257354.1"/>
    </source>
</evidence>
<keyword evidence="6 9" id="KW-1133">Transmembrane helix</keyword>
<name>A0ABT1HPB8_STRSD</name>
<organism evidence="10 11">
    <name type="scientific">Streptoalloteichus tenebrarius (strain ATCC 17920 / DSM 40477 / JCM 4838 / CBS 697.72 / NBRC 16177 / NCIMB 11028 / NRRL B-12390 / A12253. 1 / ISP 5477)</name>
    <name type="common">Streptomyces tenebrarius</name>
    <dbReference type="NCBI Taxonomy" id="1933"/>
    <lineage>
        <taxon>Bacteria</taxon>
        <taxon>Bacillati</taxon>
        <taxon>Actinomycetota</taxon>
        <taxon>Actinomycetes</taxon>
        <taxon>Pseudonocardiales</taxon>
        <taxon>Pseudonocardiaceae</taxon>
        <taxon>Streptoalloteichus</taxon>
    </lineage>
</organism>
<evidence type="ECO:0000256" key="3">
    <source>
        <dbReference type="ARBA" id="ARBA00022676"/>
    </source>
</evidence>
<evidence type="ECO:0000256" key="8">
    <source>
        <dbReference type="SAM" id="MobiDB-lite"/>
    </source>
</evidence>
<keyword evidence="4" id="KW-0808">Transferase</keyword>
<dbReference type="EMBL" id="JAMTCP010000003">
    <property type="protein sequence ID" value="MCP2257354.1"/>
    <property type="molecule type" value="Genomic_DNA"/>
</dbReference>
<feature type="transmembrane region" description="Helical" evidence="9">
    <location>
        <begin position="40"/>
        <end position="61"/>
    </location>
</feature>
<accession>A0ABT1HPB8</accession>
<protein>
    <recommendedName>
        <fullName evidence="12">Dolichyl-phosphate-mannose-protein mannosyltransferase</fullName>
    </recommendedName>
</protein>
<dbReference type="PANTHER" id="PTHR33908:SF11">
    <property type="entry name" value="MEMBRANE PROTEIN"/>
    <property type="match status" value="1"/>
</dbReference>
<feature type="transmembrane region" description="Helical" evidence="9">
    <location>
        <begin position="413"/>
        <end position="433"/>
    </location>
</feature>
<sequence length="520" mass="55908">MNDAQGTATPVAGPSAAGAPEAPPRGATTRGGATAFLRRHWAITALLLVGAAIRALVVYAYRPAFWYPDSTAYIRASEHLSPTTSHGANLIGYPVFLRVLGLTNSVAVVTVVQHLLALALVVVAYVFLRRRGLPGWLAALGLAPTVLDGRQITLEHYVLAETLFTVLLMSGLLLVLWRERPGWVTCGVGGLLVAGAALTRSVGVGICGVVFLYLVVRRVGWKQVVAFTAAAATMILGYLTWTQQTTGKFAFTHMQGHYLYARTAQVADCDKLRLTDQQRELCPREPVGQRHERADWYLWSDPNIQRFGPDQDDFVGSFAKEVLRQQPVDFGVSVANDLAKYLLPGHPYGPELTCLGGWWVLPADLRDLPGEQQGCKPRLNVGDRYVGEAAPGELAPESRTRAFLAAYSRHAQVPPGVLGLSVLLTLASVVWRVRRPGFRDGLDALLFAAVGVALLVLAVATSMLEPRYGIPSITVLSVGGALAIHRLRATLSTSSRKNPATATDPAEDGGPRGETASEKA</sequence>
<feature type="transmembrane region" description="Helical" evidence="9">
    <location>
        <begin position="223"/>
        <end position="241"/>
    </location>
</feature>
<comment type="subcellular location">
    <subcellularLocation>
        <location evidence="1">Cell membrane</location>
        <topology evidence="1">Multi-pass membrane protein</topology>
    </subcellularLocation>
</comment>
<evidence type="ECO:0000256" key="7">
    <source>
        <dbReference type="ARBA" id="ARBA00023136"/>
    </source>
</evidence>
<dbReference type="RefSeq" id="WP_253668308.1">
    <property type="nucleotide sequence ID" value="NZ_JAMTCP010000003.1"/>
</dbReference>
<keyword evidence="7 9" id="KW-0472">Membrane</keyword>
<comment type="caution">
    <text evidence="10">The sequence shown here is derived from an EMBL/GenBank/DDBJ whole genome shotgun (WGS) entry which is preliminary data.</text>
</comment>
<gene>
    <name evidence="10" type="ORF">LX15_001039</name>
</gene>
<evidence type="ECO:0000256" key="2">
    <source>
        <dbReference type="ARBA" id="ARBA00022475"/>
    </source>
</evidence>
<evidence type="ECO:0000256" key="1">
    <source>
        <dbReference type="ARBA" id="ARBA00004651"/>
    </source>
</evidence>
<feature type="transmembrane region" description="Helical" evidence="9">
    <location>
        <begin position="189"/>
        <end position="216"/>
    </location>
</feature>
<evidence type="ECO:0000256" key="5">
    <source>
        <dbReference type="ARBA" id="ARBA00022692"/>
    </source>
</evidence>
<feature type="transmembrane region" description="Helical" evidence="9">
    <location>
        <begin position="470"/>
        <end position="487"/>
    </location>
</feature>
<proteinExistence type="predicted"/>
<feature type="region of interest" description="Disordered" evidence="8">
    <location>
        <begin position="493"/>
        <end position="520"/>
    </location>
</feature>
<feature type="region of interest" description="Disordered" evidence="8">
    <location>
        <begin position="1"/>
        <end position="29"/>
    </location>
</feature>
<dbReference type="PANTHER" id="PTHR33908">
    <property type="entry name" value="MANNOSYLTRANSFERASE YKCB-RELATED"/>
    <property type="match status" value="1"/>
</dbReference>
<evidence type="ECO:0000313" key="11">
    <source>
        <dbReference type="Proteomes" id="UP001205311"/>
    </source>
</evidence>
<evidence type="ECO:0000256" key="6">
    <source>
        <dbReference type="ARBA" id="ARBA00022989"/>
    </source>
</evidence>
<evidence type="ECO:0008006" key="12">
    <source>
        <dbReference type="Google" id="ProtNLM"/>
    </source>
</evidence>
<keyword evidence="11" id="KW-1185">Reference proteome</keyword>